<dbReference type="InterPro" id="IPR036271">
    <property type="entry name" value="Tet_transcr_reg_TetR-rel_C_sf"/>
</dbReference>
<evidence type="ECO:0000313" key="5">
    <source>
        <dbReference type="Proteomes" id="UP000029734"/>
    </source>
</evidence>
<dbReference type="InterPro" id="IPR009057">
    <property type="entry name" value="Homeodomain-like_sf"/>
</dbReference>
<dbReference type="SUPFAM" id="SSF46689">
    <property type="entry name" value="Homeodomain-like"/>
    <property type="match status" value="1"/>
</dbReference>
<feature type="domain" description="HTH tetR-type" evidence="3">
    <location>
        <begin position="6"/>
        <end position="66"/>
    </location>
</feature>
<dbReference type="eggNOG" id="COG1309">
    <property type="taxonomic scope" value="Bacteria"/>
</dbReference>
<dbReference type="PRINTS" id="PR00455">
    <property type="entry name" value="HTHTETR"/>
</dbReference>
<name>A0A098MDV8_9BACL</name>
<dbReference type="PANTHER" id="PTHR43479:SF11">
    <property type="entry name" value="ACREF_ENVCD OPERON REPRESSOR-RELATED"/>
    <property type="match status" value="1"/>
</dbReference>
<evidence type="ECO:0000313" key="4">
    <source>
        <dbReference type="EMBL" id="KGE20176.1"/>
    </source>
</evidence>
<reference evidence="4 5" key="2">
    <citation type="submission" date="2014-10" db="EMBL/GenBank/DDBJ databases">
        <title>Comparative genomics of the Paenibacillus odorifer group.</title>
        <authorList>
            <person name="Tsai Y.-C."/>
            <person name="Martin N."/>
            <person name="Korlach J."/>
            <person name="Wiedmann M."/>
        </authorList>
    </citation>
    <scope>NUCLEOTIDE SEQUENCE [LARGE SCALE GENOMIC DNA]</scope>
    <source>
        <strain evidence="4 5">DSM 18334</strain>
    </source>
</reference>
<dbReference type="Pfam" id="PF08359">
    <property type="entry name" value="TetR_C_4"/>
    <property type="match status" value="1"/>
</dbReference>
<proteinExistence type="predicted"/>
<dbReference type="Gene3D" id="1.10.357.10">
    <property type="entry name" value="Tetracycline Repressor, domain 2"/>
    <property type="match status" value="1"/>
</dbReference>
<keyword evidence="5" id="KW-1185">Reference proteome</keyword>
<evidence type="ECO:0000256" key="1">
    <source>
        <dbReference type="ARBA" id="ARBA00023125"/>
    </source>
</evidence>
<dbReference type="RefSeq" id="WP_036652165.1">
    <property type="nucleotide sequence ID" value="NZ_JQCR01000002.1"/>
</dbReference>
<comment type="caution">
    <text evidence="4">The sequence shown here is derived from an EMBL/GenBank/DDBJ whole genome shotgun (WGS) entry which is preliminary data.</text>
</comment>
<dbReference type="PROSITE" id="PS50977">
    <property type="entry name" value="HTH_TETR_2"/>
    <property type="match status" value="1"/>
</dbReference>
<dbReference type="InterPro" id="IPR001647">
    <property type="entry name" value="HTH_TetR"/>
</dbReference>
<dbReference type="InterPro" id="IPR050624">
    <property type="entry name" value="HTH-type_Tx_Regulator"/>
</dbReference>
<gene>
    <name evidence="4" type="ORF">PWYN_13175</name>
</gene>
<protein>
    <recommendedName>
        <fullName evidence="3">HTH tetR-type domain-containing protein</fullName>
    </recommendedName>
</protein>
<dbReference type="STRING" id="268407.PWYN_13175"/>
<evidence type="ECO:0000256" key="2">
    <source>
        <dbReference type="PROSITE-ProRule" id="PRU00335"/>
    </source>
</evidence>
<keyword evidence="1 2" id="KW-0238">DNA-binding</keyword>
<feature type="DNA-binding region" description="H-T-H motif" evidence="2">
    <location>
        <begin position="29"/>
        <end position="48"/>
    </location>
</feature>
<dbReference type="OrthoDB" id="9814200at2"/>
<reference evidence="4 5" key="1">
    <citation type="submission" date="2014-08" db="EMBL/GenBank/DDBJ databases">
        <authorList>
            <person name="den Bakker H.C."/>
        </authorList>
    </citation>
    <scope>NUCLEOTIDE SEQUENCE [LARGE SCALE GENOMIC DNA]</scope>
    <source>
        <strain evidence="4 5">DSM 18334</strain>
    </source>
</reference>
<sequence>MGKTLIHTKEGLVLSAIEVINDVGISNLSIRKVASQQGVTEAAIFRHYKSKNELLLAVLDFFSKYDSDVFATVALKKLTPTESIHYCLNTYATYYENYSAITAITQIHEVFRNEMELREKIDTIIMDRTHFMSGLIDEAIQKNEIAPHVDSEQLAIIIWGYFREVCMKWRISEYAFPLRERVQESLHMILRAFSKRE</sequence>
<dbReference type="Gene3D" id="1.10.10.60">
    <property type="entry name" value="Homeodomain-like"/>
    <property type="match status" value="1"/>
</dbReference>
<dbReference type="EMBL" id="JQCR01000002">
    <property type="protein sequence ID" value="KGE20176.1"/>
    <property type="molecule type" value="Genomic_DNA"/>
</dbReference>
<dbReference type="InterPro" id="IPR013570">
    <property type="entry name" value="Tscrpt_reg_YsiA_C"/>
</dbReference>
<accession>A0A098MDV8</accession>
<dbReference type="GO" id="GO:0003677">
    <property type="term" value="F:DNA binding"/>
    <property type="evidence" value="ECO:0007669"/>
    <property type="project" value="UniProtKB-UniRule"/>
</dbReference>
<dbReference type="Pfam" id="PF00440">
    <property type="entry name" value="TetR_N"/>
    <property type="match status" value="1"/>
</dbReference>
<dbReference type="SUPFAM" id="SSF48498">
    <property type="entry name" value="Tetracyclin repressor-like, C-terminal domain"/>
    <property type="match status" value="1"/>
</dbReference>
<dbReference type="PANTHER" id="PTHR43479">
    <property type="entry name" value="ACREF/ENVCD OPERON REPRESSOR-RELATED"/>
    <property type="match status" value="1"/>
</dbReference>
<evidence type="ECO:0000259" key="3">
    <source>
        <dbReference type="PROSITE" id="PS50977"/>
    </source>
</evidence>
<dbReference type="AlphaFoldDB" id="A0A098MDV8"/>
<organism evidence="4 5">
    <name type="scientific">Paenibacillus wynnii</name>
    <dbReference type="NCBI Taxonomy" id="268407"/>
    <lineage>
        <taxon>Bacteria</taxon>
        <taxon>Bacillati</taxon>
        <taxon>Bacillota</taxon>
        <taxon>Bacilli</taxon>
        <taxon>Bacillales</taxon>
        <taxon>Paenibacillaceae</taxon>
        <taxon>Paenibacillus</taxon>
    </lineage>
</organism>
<dbReference type="Proteomes" id="UP000029734">
    <property type="component" value="Unassembled WGS sequence"/>
</dbReference>